<evidence type="ECO:0000313" key="4">
    <source>
        <dbReference type="Proteomes" id="UP001501074"/>
    </source>
</evidence>
<evidence type="ECO:0000313" key="3">
    <source>
        <dbReference type="EMBL" id="GAA3635375.1"/>
    </source>
</evidence>
<dbReference type="InterPro" id="IPR020904">
    <property type="entry name" value="Sc_DH/Rdtase_CS"/>
</dbReference>
<dbReference type="RefSeq" id="WP_231487933.1">
    <property type="nucleotide sequence ID" value="NZ_BAAAZO010000012.1"/>
</dbReference>
<dbReference type="Proteomes" id="UP001501074">
    <property type="component" value="Unassembled WGS sequence"/>
</dbReference>
<reference evidence="4" key="1">
    <citation type="journal article" date="2019" name="Int. J. Syst. Evol. Microbiol.">
        <title>The Global Catalogue of Microorganisms (GCM) 10K type strain sequencing project: providing services to taxonomists for standard genome sequencing and annotation.</title>
        <authorList>
            <consortium name="The Broad Institute Genomics Platform"/>
            <consortium name="The Broad Institute Genome Sequencing Center for Infectious Disease"/>
            <person name="Wu L."/>
            <person name="Ma J."/>
        </authorList>
    </citation>
    <scope>NUCLEOTIDE SEQUENCE [LARGE SCALE GENOMIC DNA]</scope>
    <source>
        <strain evidence="4">JCM 16902</strain>
    </source>
</reference>
<dbReference type="InterPro" id="IPR051122">
    <property type="entry name" value="SDR_DHRS6-like"/>
</dbReference>
<dbReference type="EMBL" id="BAAAZO010000012">
    <property type="protein sequence ID" value="GAA3635375.1"/>
    <property type="molecule type" value="Genomic_DNA"/>
</dbReference>
<dbReference type="PANTHER" id="PTHR43477">
    <property type="entry name" value="DIHYDROANTICAPSIN 7-DEHYDROGENASE"/>
    <property type="match status" value="1"/>
</dbReference>
<dbReference type="PRINTS" id="PR00081">
    <property type="entry name" value="GDHRDH"/>
</dbReference>
<dbReference type="CDD" id="cd05233">
    <property type="entry name" value="SDR_c"/>
    <property type="match status" value="1"/>
</dbReference>
<organism evidence="3 4">
    <name type="scientific">Kineosporia mesophila</name>
    <dbReference type="NCBI Taxonomy" id="566012"/>
    <lineage>
        <taxon>Bacteria</taxon>
        <taxon>Bacillati</taxon>
        <taxon>Actinomycetota</taxon>
        <taxon>Actinomycetes</taxon>
        <taxon>Kineosporiales</taxon>
        <taxon>Kineosporiaceae</taxon>
        <taxon>Kineosporia</taxon>
    </lineage>
</organism>
<proteinExistence type="inferred from homology"/>
<evidence type="ECO:0000256" key="1">
    <source>
        <dbReference type="ARBA" id="ARBA00006484"/>
    </source>
</evidence>
<dbReference type="Pfam" id="PF13561">
    <property type="entry name" value="adh_short_C2"/>
    <property type="match status" value="1"/>
</dbReference>
<evidence type="ECO:0000256" key="2">
    <source>
        <dbReference type="ARBA" id="ARBA00023002"/>
    </source>
</evidence>
<keyword evidence="4" id="KW-1185">Reference proteome</keyword>
<dbReference type="InterPro" id="IPR002347">
    <property type="entry name" value="SDR_fam"/>
</dbReference>
<protein>
    <submittedName>
        <fullName evidence="3">SDR family oxidoreductase</fullName>
    </submittedName>
</protein>
<dbReference type="Gene3D" id="3.40.50.720">
    <property type="entry name" value="NAD(P)-binding Rossmann-like Domain"/>
    <property type="match status" value="1"/>
</dbReference>
<dbReference type="PROSITE" id="PS00061">
    <property type="entry name" value="ADH_SHORT"/>
    <property type="match status" value="1"/>
</dbReference>
<keyword evidence="2" id="KW-0560">Oxidoreductase</keyword>
<dbReference type="SUPFAM" id="SSF51735">
    <property type="entry name" value="NAD(P)-binding Rossmann-fold domains"/>
    <property type="match status" value="1"/>
</dbReference>
<gene>
    <name evidence="3" type="ORF">GCM10022223_62260</name>
</gene>
<comment type="similarity">
    <text evidence="1">Belongs to the short-chain dehydrogenases/reductases (SDR) family.</text>
</comment>
<dbReference type="PRINTS" id="PR00080">
    <property type="entry name" value="SDRFAMILY"/>
</dbReference>
<name>A0ABP7ALY7_9ACTN</name>
<accession>A0ABP7ALY7</accession>
<sequence>MSGKSAVVTGAASGIGSAVSVALLDAGYRVLGIDRSDPGAAGGHLRYQHVKLDVTDSGQLADVIGEQFVPGEESSVLVTSAGQREICHTRELEPGQFRQILEVNTTAVFVAGQAFCERLISASVLGSIVNIASVAGFLGEPRRTAYVTSKHATIGLTKQFAVDYAEFGIRANAVAPGVIRTPLTESYFGDEEQVDRILQGQLLKRVGAVGDVERAVLFLADPAGSFITGSTVFVDGGWSAAKVL</sequence>
<comment type="caution">
    <text evidence="3">The sequence shown here is derived from an EMBL/GenBank/DDBJ whole genome shotgun (WGS) entry which is preliminary data.</text>
</comment>
<dbReference type="InterPro" id="IPR036291">
    <property type="entry name" value="NAD(P)-bd_dom_sf"/>
</dbReference>
<dbReference type="PANTHER" id="PTHR43477:SF1">
    <property type="entry name" value="DIHYDROANTICAPSIN 7-DEHYDROGENASE"/>
    <property type="match status" value="1"/>
</dbReference>